<dbReference type="PANTHER" id="PTHR48098:SF1">
    <property type="entry name" value="DIACYLGLYCEROL ACYLTRANSFERASE_MYCOLYLTRANSFERASE AG85A"/>
    <property type="match status" value="1"/>
</dbReference>
<accession>A0A387BI97</accession>
<proteinExistence type="predicted"/>
<gene>
    <name evidence="1" type="ORF">D7I46_06695</name>
</gene>
<dbReference type="Proteomes" id="UP000269374">
    <property type="component" value="Chromosome"/>
</dbReference>
<dbReference type="PANTHER" id="PTHR48098">
    <property type="entry name" value="ENTEROCHELIN ESTERASE-RELATED"/>
    <property type="match status" value="1"/>
</dbReference>
<dbReference type="Pfam" id="PF00756">
    <property type="entry name" value="Esterase"/>
    <property type="match status" value="1"/>
</dbReference>
<dbReference type="AlphaFoldDB" id="A0A387BI97"/>
<dbReference type="KEGG" id="lact:D7I46_06695"/>
<name>A0A387BI97_9LACT</name>
<dbReference type="GO" id="GO:0016747">
    <property type="term" value="F:acyltransferase activity, transferring groups other than amino-acyl groups"/>
    <property type="evidence" value="ECO:0007669"/>
    <property type="project" value="TreeGrafter"/>
</dbReference>
<dbReference type="InterPro" id="IPR029058">
    <property type="entry name" value="AB_hydrolase_fold"/>
</dbReference>
<dbReference type="SUPFAM" id="SSF53474">
    <property type="entry name" value="alpha/beta-Hydrolases"/>
    <property type="match status" value="1"/>
</dbReference>
<dbReference type="InterPro" id="IPR050583">
    <property type="entry name" value="Mycobacterial_A85_antigen"/>
</dbReference>
<dbReference type="OrthoDB" id="9803578at2"/>
<evidence type="ECO:0000313" key="2">
    <source>
        <dbReference type="Proteomes" id="UP000269374"/>
    </source>
</evidence>
<dbReference type="EMBL" id="CP032627">
    <property type="protein sequence ID" value="AYG01942.1"/>
    <property type="molecule type" value="Genomic_DNA"/>
</dbReference>
<reference evidence="1 2" key="1">
    <citation type="submission" date="2018-09" db="EMBL/GenBank/DDBJ databases">
        <title>Genome sequencing of strain 1JSPR-7.</title>
        <authorList>
            <person name="Heo J."/>
            <person name="Kim S.-J."/>
            <person name="Kwon S.-W."/>
        </authorList>
    </citation>
    <scope>NUCLEOTIDE SEQUENCE [LARGE SCALE GENOMIC DNA]</scope>
    <source>
        <strain evidence="1 2">1JSPR-7</strain>
    </source>
</reference>
<evidence type="ECO:0000313" key="1">
    <source>
        <dbReference type="EMBL" id="AYG01942.1"/>
    </source>
</evidence>
<dbReference type="Gene3D" id="3.40.50.1820">
    <property type="entry name" value="alpha/beta hydrolase"/>
    <property type="match status" value="1"/>
</dbReference>
<sequence length="260" mass="29880">MAIINLEYYSEVLGMNRNVKIIYPEASKVSGFKNTDIPVLYLLHGMSGNENSWLARTGLDRLVRHTNIAIIMPSTDLGFYVNTTYGMNYFDAIAIELPKVIQNFFPNLSTKRDKNFIAGLSMGGYGAFRLGLGTNHFSHIASLSGVLTFNGMEGRFEENPEYWGGIFGTWEQFKNSDNEILALAARARKQEEKPKLYVWCGEQDELFSGNEFAVSELKRFGYDTTYEKSSGTHDWYYWTKYIEEVLKWLPINYVQEERLI</sequence>
<organism evidence="1 2">
    <name type="scientific">Lactococcus allomyrinae</name>
    <dbReference type="NCBI Taxonomy" id="2419773"/>
    <lineage>
        <taxon>Bacteria</taxon>
        <taxon>Bacillati</taxon>
        <taxon>Bacillota</taxon>
        <taxon>Bacilli</taxon>
        <taxon>Lactobacillales</taxon>
        <taxon>Streptococcaceae</taxon>
        <taxon>Lactococcus</taxon>
    </lineage>
</organism>
<dbReference type="InterPro" id="IPR000801">
    <property type="entry name" value="Esterase-like"/>
</dbReference>
<keyword evidence="2" id="KW-1185">Reference proteome</keyword>
<protein>
    <submittedName>
        <fullName evidence="1">Esterase family protein</fullName>
    </submittedName>
</protein>
<dbReference type="RefSeq" id="WP_120773311.1">
    <property type="nucleotide sequence ID" value="NZ_CP032627.1"/>
</dbReference>